<feature type="compositionally biased region" description="Acidic residues" evidence="4">
    <location>
        <begin position="43"/>
        <end position="55"/>
    </location>
</feature>
<dbReference type="PROSITE" id="PS50082">
    <property type="entry name" value="WD_REPEATS_2"/>
    <property type="match status" value="2"/>
</dbReference>
<feature type="repeat" description="WD" evidence="3">
    <location>
        <begin position="391"/>
        <end position="423"/>
    </location>
</feature>
<dbReference type="STRING" id="312017.W7XCG4"/>
<dbReference type="PROSITE" id="PS00678">
    <property type="entry name" value="WD_REPEATS_1"/>
    <property type="match status" value="1"/>
</dbReference>
<dbReference type="RefSeq" id="XP_012652298.1">
    <property type="nucleotide sequence ID" value="XM_012796844.1"/>
</dbReference>
<dbReference type="InterPro" id="IPR011992">
    <property type="entry name" value="EF-hand-dom_pair"/>
</dbReference>
<dbReference type="GO" id="GO:0005509">
    <property type="term" value="F:calcium ion binding"/>
    <property type="evidence" value="ECO:0007669"/>
    <property type="project" value="InterPro"/>
</dbReference>
<evidence type="ECO:0000256" key="2">
    <source>
        <dbReference type="ARBA" id="ARBA00022737"/>
    </source>
</evidence>
<dbReference type="InterPro" id="IPR019775">
    <property type="entry name" value="WD40_repeat_CS"/>
</dbReference>
<dbReference type="SMART" id="SM00320">
    <property type="entry name" value="WD40"/>
    <property type="match status" value="10"/>
</dbReference>
<evidence type="ECO:0000256" key="1">
    <source>
        <dbReference type="ARBA" id="ARBA00022574"/>
    </source>
</evidence>
<feature type="region of interest" description="Disordered" evidence="4">
    <location>
        <begin position="995"/>
        <end position="1032"/>
    </location>
</feature>
<sequence>MKQKGVFNHLLNEFSKHAYILKANDIYPVQRKKKEKKNKYDESSEDDSDREDSEEEKGLDNENYKKYKIFGSEDFDSEAFSVHTQTPEHYKKYEILQSISPNEFIDIKKEFEIYEDLEMNVKQFVVMMCNVVLKSSEYNIDLDEYLVCFVEVFNLIDVKNRGKISFKELTQFIIEIPELLNRDENLYETKLNLCENIEGYEHNPIEKIYTFKGTQFFGFLEANMKYLKLINAKTLVQEQEIEFESSTFTCAIYVKFKNCLALCSNDKNISFYDIENKKIVRKFPVPDAQIHIEYSEEKNTLYTANSQGIICCWNVEKIFSKLFESQYINKKSFEKALKQDPIREQLDVTCMLNIESLGVLATGSNDTNIRLYDNQMDESDSKELKTTFKLLCGHIKGIKGICYNEANKYIVSCSFDFDVLVWNAYLEHPVAKLSGHDAPLITVITPESFANIVISVDARGVVKLWNIQAFQEIQTINAEEDQYRLQEKKAKKNQATYPQDTEKTKNMYKKQGTFHYKVAVFRENENKLILGSKKLSFYEFDTSFDPQLADDKQILCLAYSPYNCEFYTGAGKNVRVWNFRKGTVQRVYKSITESDITSMALDANQRKLYLGQHDGKIRCIDCLTGFKIKDLNFHLKEICFLTMSTKNSLLISAGWDQTIRVFCDERVEKNEEKPCLRAIKNVSKSDISAAVFSENLLQIATVSRDNCIRIWDFEKGNFLYKIIIPQSVNEIVMIKILDPFPLIAGADSSGFIYVWGLKQSDYYNGKLLIKWKNMFTIQKAAVITSMDHQVIVKDNQVKLDLILGDEIGYIRFLNLNELLNEFQIKPFNSPEENRNLKRAIDYIFSDLDQEILQKDEKPLLQEKKAKQVLQWKAHSEQIKVIQKINETKEMTYLTVGLDKLVKLWNPSGEMLVSFKQGSTNPTKLDFKDNYKDKISIQTAEVKKHYDTVLQNQNKQKKQFIIPFQKPDEYDKMKQLSRVESQDVFQELQEIDKYLDKQEQYKKRNNEKQSWRSNMDQNKLSDIRKQKGKVQKY</sequence>
<dbReference type="PANTHER" id="PTHR44324:SF4">
    <property type="entry name" value="WD40 REPEAT DOMAIN 95"/>
    <property type="match status" value="1"/>
</dbReference>
<dbReference type="InterPro" id="IPR011047">
    <property type="entry name" value="Quinoprotein_ADH-like_sf"/>
</dbReference>
<dbReference type="InParanoid" id="W7XCG4"/>
<dbReference type="SUPFAM" id="SSF47473">
    <property type="entry name" value="EF-hand"/>
    <property type="match status" value="1"/>
</dbReference>
<evidence type="ECO:0000256" key="3">
    <source>
        <dbReference type="PROSITE-ProRule" id="PRU00221"/>
    </source>
</evidence>
<dbReference type="GeneID" id="24438425"/>
<gene>
    <name evidence="6" type="ORF">TTHERM_000319961</name>
</gene>
<dbReference type="OrthoDB" id="1068471at2759"/>
<evidence type="ECO:0000259" key="5">
    <source>
        <dbReference type="PROSITE" id="PS50222"/>
    </source>
</evidence>
<dbReference type="InterPro" id="IPR051242">
    <property type="entry name" value="WD-EF-hand_domain"/>
</dbReference>
<dbReference type="AlphaFoldDB" id="W7XCG4"/>
<dbReference type="InterPro" id="IPR001680">
    <property type="entry name" value="WD40_rpt"/>
</dbReference>
<feature type="compositionally biased region" description="Basic and acidic residues" evidence="4">
    <location>
        <begin position="995"/>
        <end position="1009"/>
    </location>
</feature>
<dbReference type="KEGG" id="tet:TTHERM_000319961"/>
<evidence type="ECO:0000256" key="4">
    <source>
        <dbReference type="SAM" id="MobiDB-lite"/>
    </source>
</evidence>
<dbReference type="EMBL" id="GG662743">
    <property type="protein sequence ID" value="EWS75142.1"/>
    <property type="molecule type" value="Genomic_DNA"/>
</dbReference>
<dbReference type="Proteomes" id="UP000009168">
    <property type="component" value="Unassembled WGS sequence"/>
</dbReference>
<keyword evidence="7" id="KW-1185">Reference proteome</keyword>
<keyword evidence="2" id="KW-0677">Repeat</keyword>
<proteinExistence type="predicted"/>
<evidence type="ECO:0000313" key="6">
    <source>
        <dbReference type="EMBL" id="EWS75142.1"/>
    </source>
</evidence>
<keyword evidence="1 3" id="KW-0853">WD repeat</keyword>
<dbReference type="InterPro" id="IPR002048">
    <property type="entry name" value="EF_hand_dom"/>
</dbReference>
<evidence type="ECO:0000313" key="7">
    <source>
        <dbReference type="Proteomes" id="UP000009168"/>
    </source>
</evidence>
<dbReference type="PROSITE" id="PS50222">
    <property type="entry name" value="EF_HAND_2"/>
    <property type="match status" value="1"/>
</dbReference>
<dbReference type="InterPro" id="IPR015943">
    <property type="entry name" value="WD40/YVTN_repeat-like_dom_sf"/>
</dbReference>
<accession>W7XCG4</accession>
<feature type="repeat" description="WD" evidence="3">
    <location>
        <begin position="680"/>
        <end position="721"/>
    </location>
</feature>
<feature type="region of interest" description="Disordered" evidence="4">
    <location>
        <begin position="31"/>
        <end position="58"/>
    </location>
</feature>
<dbReference type="Pfam" id="PF00400">
    <property type="entry name" value="WD40"/>
    <property type="match status" value="4"/>
</dbReference>
<protein>
    <submittedName>
        <fullName evidence="6">Cyclic nucleotide-binding domain protein</fullName>
    </submittedName>
</protein>
<feature type="domain" description="EF-hand" evidence="5">
    <location>
        <begin position="144"/>
        <end position="179"/>
    </location>
</feature>
<organism evidence="6 7">
    <name type="scientific">Tetrahymena thermophila (strain SB210)</name>
    <dbReference type="NCBI Taxonomy" id="312017"/>
    <lineage>
        <taxon>Eukaryota</taxon>
        <taxon>Sar</taxon>
        <taxon>Alveolata</taxon>
        <taxon>Ciliophora</taxon>
        <taxon>Intramacronucleata</taxon>
        <taxon>Oligohymenophorea</taxon>
        <taxon>Hymenostomatida</taxon>
        <taxon>Tetrahymenina</taxon>
        <taxon>Tetrahymenidae</taxon>
        <taxon>Tetrahymena</taxon>
    </lineage>
</organism>
<dbReference type="SUPFAM" id="SSF50998">
    <property type="entry name" value="Quinoprotein alcohol dehydrogenase-like"/>
    <property type="match status" value="1"/>
</dbReference>
<dbReference type="Gene3D" id="2.130.10.10">
    <property type="entry name" value="YVTN repeat-like/Quinoprotein amine dehydrogenase"/>
    <property type="match status" value="4"/>
</dbReference>
<dbReference type="PANTHER" id="PTHR44324">
    <property type="entry name" value="WD40 REPEAT DOMAIN 95"/>
    <property type="match status" value="1"/>
</dbReference>
<name>W7XCG4_TETTS</name>
<dbReference type="SUPFAM" id="SSF82171">
    <property type="entry name" value="DPP6 N-terminal domain-like"/>
    <property type="match status" value="1"/>
</dbReference>
<reference evidence="7" key="1">
    <citation type="journal article" date="2006" name="PLoS Biol.">
        <title>Macronuclear genome sequence of the ciliate Tetrahymena thermophila, a model eukaryote.</title>
        <authorList>
            <person name="Eisen J.A."/>
            <person name="Coyne R.S."/>
            <person name="Wu M."/>
            <person name="Wu D."/>
            <person name="Thiagarajan M."/>
            <person name="Wortman J.R."/>
            <person name="Badger J.H."/>
            <person name="Ren Q."/>
            <person name="Amedeo P."/>
            <person name="Jones K.M."/>
            <person name="Tallon L.J."/>
            <person name="Delcher A.L."/>
            <person name="Salzberg S.L."/>
            <person name="Silva J.C."/>
            <person name="Haas B.J."/>
            <person name="Majoros W.H."/>
            <person name="Farzad M."/>
            <person name="Carlton J.M."/>
            <person name="Smith R.K. Jr."/>
            <person name="Garg J."/>
            <person name="Pearlman R.E."/>
            <person name="Karrer K.M."/>
            <person name="Sun L."/>
            <person name="Manning G."/>
            <person name="Elde N.C."/>
            <person name="Turkewitz A.P."/>
            <person name="Asai D.J."/>
            <person name="Wilkes D.E."/>
            <person name="Wang Y."/>
            <person name="Cai H."/>
            <person name="Collins K."/>
            <person name="Stewart B.A."/>
            <person name="Lee S.R."/>
            <person name="Wilamowska K."/>
            <person name="Weinberg Z."/>
            <person name="Ruzzo W.L."/>
            <person name="Wloga D."/>
            <person name="Gaertig J."/>
            <person name="Frankel J."/>
            <person name="Tsao C.-C."/>
            <person name="Gorovsky M.A."/>
            <person name="Keeling P.J."/>
            <person name="Waller R.F."/>
            <person name="Patron N.J."/>
            <person name="Cherry J.M."/>
            <person name="Stover N.A."/>
            <person name="Krieger C.J."/>
            <person name="del Toro C."/>
            <person name="Ryder H.F."/>
            <person name="Williamson S.C."/>
            <person name="Barbeau R.A."/>
            <person name="Hamilton E.P."/>
            <person name="Orias E."/>
        </authorList>
    </citation>
    <scope>NUCLEOTIDE SEQUENCE [LARGE SCALE GENOMIC DNA]</scope>
    <source>
        <strain evidence="7">SB210</strain>
    </source>
</reference>